<reference evidence="2" key="1">
    <citation type="journal article" date="2020" name="Stud. Mycol.">
        <title>101 Dothideomycetes genomes: a test case for predicting lifestyles and emergence of pathogens.</title>
        <authorList>
            <person name="Haridas S."/>
            <person name="Albert R."/>
            <person name="Binder M."/>
            <person name="Bloem J."/>
            <person name="Labutti K."/>
            <person name="Salamov A."/>
            <person name="Andreopoulos B."/>
            <person name="Baker S."/>
            <person name="Barry K."/>
            <person name="Bills G."/>
            <person name="Bluhm B."/>
            <person name="Cannon C."/>
            <person name="Castanera R."/>
            <person name="Culley D."/>
            <person name="Daum C."/>
            <person name="Ezra D."/>
            <person name="Gonzalez J."/>
            <person name="Henrissat B."/>
            <person name="Kuo A."/>
            <person name="Liang C."/>
            <person name="Lipzen A."/>
            <person name="Lutzoni F."/>
            <person name="Magnuson J."/>
            <person name="Mondo S."/>
            <person name="Nolan M."/>
            <person name="Ohm R."/>
            <person name="Pangilinan J."/>
            <person name="Park H.-J."/>
            <person name="Ramirez L."/>
            <person name="Alfaro M."/>
            <person name="Sun H."/>
            <person name="Tritt A."/>
            <person name="Yoshinaga Y."/>
            <person name="Zwiers L.-H."/>
            <person name="Turgeon B."/>
            <person name="Goodwin S."/>
            <person name="Spatafora J."/>
            <person name="Crous P."/>
            <person name="Grigoriev I."/>
        </authorList>
    </citation>
    <scope>NUCLEOTIDE SEQUENCE</scope>
    <source>
        <strain evidence="2">CBS 123094</strain>
    </source>
</reference>
<gene>
    <name evidence="2" type="ORF">P154DRAFT_17510</name>
</gene>
<dbReference type="EMBL" id="ML977556">
    <property type="protein sequence ID" value="KAF2008196.1"/>
    <property type="molecule type" value="Genomic_DNA"/>
</dbReference>
<feature type="compositionally biased region" description="Basic and acidic residues" evidence="1">
    <location>
        <begin position="48"/>
        <end position="57"/>
    </location>
</feature>
<protein>
    <submittedName>
        <fullName evidence="2">Uncharacterized protein</fullName>
    </submittedName>
</protein>
<accession>A0A6A5X5M8</accession>
<sequence>MESILSMPIPCPRRFPRFPELLAHGSPQRSSPWPSASARFVFQIQHPPIRDPGEPGHHSTNTNTSPPSSPFPQHTPDAANLDRPRQYGVVPGFSAGMRPSQQQRTFSRADESQRRTSSSDHLSRTAMTHVLTGPAHSLRTSRSESTDQSTLWERMPPALLQTRLRGKAEVELEDRGGPSGKTTISHDGWYFL</sequence>
<evidence type="ECO:0000313" key="3">
    <source>
        <dbReference type="Proteomes" id="UP000799779"/>
    </source>
</evidence>
<evidence type="ECO:0000256" key="1">
    <source>
        <dbReference type="SAM" id="MobiDB-lite"/>
    </source>
</evidence>
<proteinExistence type="predicted"/>
<evidence type="ECO:0000313" key="2">
    <source>
        <dbReference type="EMBL" id="KAF2008196.1"/>
    </source>
</evidence>
<organism evidence="2 3">
    <name type="scientific">Amniculicola lignicola CBS 123094</name>
    <dbReference type="NCBI Taxonomy" id="1392246"/>
    <lineage>
        <taxon>Eukaryota</taxon>
        <taxon>Fungi</taxon>
        <taxon>Dikarya</taxon>
        <taxon>Ascomycota</taxon>
        <taxon>Pezizomycotina</taxon>
        <taxon>Dothideomycetes</taxon>
        <taxon>Pleosporomycetidae</taxon>
        <taxon>Pleosporales</taxon>
        <taxon>Amniculicolaceae</taxon>
        <taxon>Amniculicola</taxon>
    </lineage>
</organism>
<name>A0A6A5X5M8_9PLEO</name>
<dbReference type="AlphaFoldDB" id="A0A6A5X5M8"/>
<feature type="compositionally biased region" description="Basic and acidic residues" evidence="1">
    <location>
        <begin position="107"/>
        <end position="123"/>
    </location>
</feature>
<keyword evidence="3" id="KW-1185">Reference proteome</keyword>
<feature type="region of interest" description="Disordered" evidence="1">
    <location>
        <begin position="1"/>
        <end position="152"/>
    </location>
</feature>
<dbReference type="Proteomes" id="UP000799779">
    <property type="component" value="Unassembled WGS sequence"/>
</dbReference>